<gene>
    <name evidence="1" type="ORF">AXG93_1913s1810</name>
</gene>
<dbReference type="Proteomes" id="UP000077202">
    <property type="component" value="Unassembled WGS sequence"/>
</dbReference>
<accession>A0A176WJ82</accession>
<proteinExistence type="predicted"/>
<reference evidence="1" key="1">
    <citation type="submission" date="2016-03" db="EMBL/GenBank/DDBJ databases">
        <title>Mechanisms controlling the formation of the plant cell surface in tip-growing cells are functionally conserved among land plants.</title>
        <authorList>
            <person name="Honkanen S."/>
            <person name="Jones V.A."/>
            <person name="Morieri G."/>
            <person name="Champion C."/>
            <person name="Hetherington A.J."/>
            <person name="Kelly S."/>
            <person name="Saint-Marcoux D."/>
            <person name="Proust H."/>
            <person name="Prescott H."/>
            <person name="Dolan L."/>
        </authorList>
    </citation>
    <scope>NUCLEOTIDE SEQUENCE [LARGE SCALE GENOMIC DNA]</scope>
    <source>
        <tissue evidence="1">Whole gametophyte</tissue>
    </source>
</reference>
<name>A0A176WJ82_MARPO</name>
<keyword evidence="2" id="KW-1185">Reference proteome</keyword>
<dbReference type="AlphaFoldDB" id="A0A176WJ82"/>
<dbReference type="EMBL" id="LVLJ01000695">
    <property type="protein sequence ID" value="OAE33079.1"/>
    <property type="molecule type" value="Genomic_DNA"/>
</dbReference>
<evidence type="ECO:0000313" key="1">
    <source>
        <dbReference type="EMBL" id="OAE33079.1"/>
    </source>
</evidence>
<protein>
    <recommendedName>
        <fullName evidence="3">Reverse transcriptase domain-containing protein</fullName>
    </recommendedName>
</protein>
<evidence type="ECO:0000313" key="2">
    <source>
        <dbReference type="Proteomes" id="UP000077202"/>
    </source>
</evidence>
<organism evidence="1 2">
    <name type="scientific">Marchantia polymorpha subsp. ruderalis</name>
    <dbReference type="NCBI Taxonomy" id="1480154"/>
    <lineage>
        <taxon>Eukaryota</taxon>
        <taxon>Viridiplantae</taxon>
        <taxon>Streptophyta</taxon>
        <taxon>Embryophyta</taxon>
        <taxon>Marchantiophyta</taxon>
        <taxon>Marchantiopsida</taxon>
        <taxon>Marchantiidae</taxon>
        <taxon>Marchantiales</taxon>
        <taxon>Marchantiaceae</taxon>
        <taxon>Marchantia</taxon>
    </lineage>
</organism>
<comment type="caution">
    <text evidence="1">The sequence shown here is derived from an EMBL/GenBank/DDBJ whole genome shotgun (WGS) entry which is preliminary data.</text>
</comment>
<sequence length="249" mass="27470">MEQMDLPALYVSMVRMLLANASTAVFLNSTHTTPFPTLRGVQQGCPQAHYLFLLVTEALSATTRHAMMKAPPDSLNKLLDTPFGVSLATANVDQFLVAKISIKLKYWSLVHLSLAARVNGDEVCVVVYLMIVLQLGLVSAPLIVFQAVQDVSLPLMETAQYTLIPPGYATFMVGPQSQLFISHAPDVLETIHHAFFECEAAQSEWDFASTILHLLAGSSRNSMPWERLTMEQCLLGMDLPAHLLELQQT</sequence>
<evidence type="ECO:0008006" key="3">
    <source>
        <dbReference type="Google" id="ProtNLM"/>
    </source>
</evidence>